<dbReference type="Pfam" id="PF10109">
    <property type="entry name" value="Phage_TAC_7"/>
    <property type="match status" value="1"/>
</dbReference>
<dbReference type="EMBL" id="FOSK01000013">
    <property type="protein sequence ID" value="SFK99138.1"/>
    <property type="molecule type" value="Genomic_DNA"/>
</dbReference>
<keyword evidence="2" id="KW-1185">Reference proteome</keyword>
<reference evidence="1 2" key="1">
    <citation type="submission" date="2016-10" db="EMBL/GenBank/DDBJ databases">
        <authorList>
            <person name="Varghese N."/>
            <person name="Submissions S."/>
        </authorList>
    </citation>
    <scope>NUCLEOTIDE SEQUENCE [LARGE SCALE GENOMIC DNA]</scope>
    <source>
        <strain evidence="1 2">DSM 16392</strain>
    </source>
</reference>
<dbReference type="InterPro" id="IPR019289">
    <property type="entry name" value="Phage_tail_E/E"/>
</dbReference>
<accession>A0A1I4DZW9</accession>
<sequence>MTEKATKATVQLDYPFEHDGREVTSLSFRRMRAGDTLIGEKHTNEQKAGFALLAELAGVDLDVIERLDIEDLDKATRGAAPLMGKQGILALKQLDARDEYLEG</sequence>
<evidence type="ECO:0000313" key="2">
    <source>
        <dbReference type="Proteomes" id="UP000199598"/>
    </source>
</evidence>
<dbReference type="Proteomes" id="UP000199598">
    <property type="component" value="Unassembled WGS sequence"/>
</dbReference>
<organism evidence="1 2">
    <name type="scientific">Pseudovibrio ascidiaceicola</name>
    <dbReference type="NCBI Taxonomy" id="285279"/>
    <lineage>
        <taxon>Bacteria</taxon>
        <taxon>Pseudomonadati</taxon>
        <taxon>Pseudomonadota</taxon>
        <taxon>Alphaproteobacteria</taxon>
        <taxon>Hyphomicrobiales</taxon>
        <taxon>Stappiaceae</taxon>
        <taxon>Pseudovibrio</taxon>
    </lineage>
</organism>
<protein>
    <submittedName>
        <fullName evidence="1">Phage tail assembly chaperone protein, E, or 41 or 14</fullName>
    </submittedName>
</protein>
<proteinExistence type="predicted"/>
<evidence type="ECO:0000313" key="1">
    <source>
        <dbReference type="EMBL" id="SFK99138.1"/>
    </source>
</evidence>
<gene>
    <name evidence="1" type="ORF">SAMN04488518_113100</name>
</gene>
<dbReference type="RefSeq" id="WP_093522708.1">
    <property type="nucleotide sequence ID" value="NZ_FOSK01000013.1"/>
</dbReference>
<comment type="caution">
    <text evidence="1">The sequence shown here is derived from an EMBL/GenBank/DDBJ whole genome shotgun (WGS) entry which is preliminary data.</text>
</comment>
<name>A0A1I4DZW9_9HYPH</name>